<name>A0AAU7JPA8_9MICO</name>
<feature type="signal peptide" evidence="2">
    <location>
        <begin position="1"/>
        <end position="29"/>
    </location>
</feature>
<dbReference type="AlphaFoldDB" id="A0AAU7JPA8"/>
<feature type="chain" id="PRO_5043806416" description="DUF5666 domain-containing protein" evidence="2">
    <location>
        <begin position="30"/>
        <end position="252"/>
    </location>
</feature>
<gene>
    <name evidence="3" type="ORF">ABEG17_10665</name>
</gene>
<feature type="compositionally biased region" description="Gly residues" evidence="1">
    <location>
        <begin position="212"/>
        <end position="227"/>
    </location>
</feature>
<proteinExistence type="predicted"/>
<reference evidence="3" key="1">
    <citation type="submission" date="2024-05" db="EMBL/GenBank/DDBJ databases">
        <authorList>
            <person name="Kim S."/>
            <person name="Heo J."/>
            <person name="Choi H."/>
            <person name="Choi Y."/>
            <person name="Kwon S.-W."/>
            <person name="Kim Y."/>
        </authorList>
    </citation>
    <scope>NUCLEOTIDE SEQUENCE</scope>
    <source>
        <strain evidence="3">KACC 23699</strain>
    </source>
</reference>
<keyword evidence="2" id="KW-0732">Signal</keyword>
<sequence>MPNKTIITAAAGIVAATGIVVTVASLAGASTNTSPSAVTGYAFGYGQQSGEGRPGGGPGGVHTPVTGTELAKVTAAVKAKDSAVTVTAVRKDADGSYDVMGTKAGAPVMFEASKDLKTITARTGGGHDGGPGGGTHTAVTGTELTTVTAAVKAKDSAVTVTSVRKDADGSYDVFGTKAGSQVMVQVSKDLKTITVNTGGPGGHGPDGHGPDGDGPGAPGTGSTGGTGTESNGTTSNGTASDGIASTTAYRTV</sequence>
<organism evidence="3">
    <name type="scientific">Pedococcus sp. KACC 23699</name>
    <dbReference type="NCBI Taxonomy" id="3149228"/>
    <lineage>
        <taxon>Bacteria</taxon>
        <taxon>Bacillati</taxon>
        <taxon>Actinomycetota</taxon>
        <taxon>Actinomycetes</taxon>
        <taxon>Micrococcales</taxon>
        <taxon>Intrasporangiaceae</taxon>
        <taxon>Pedococcus</taxon>
    </lineage>
</organism>
<evidence type="ECO:0000256" key="2">
    <source>
        <dbReference type="SAM" id="SignalP"/>
    </source>
</evidence>
<evidence type="ECO:0008006" key="4">
    <source>
        <dbReference type="Google" id="ProtNLM"/>
    </source>
</evidence>
<feature type="compositionally biased region" description="Low complexity" evidence="1">
    <location>
        <begin position="228"/>
        <end position="242"/>
    </location>
</feature>
<evidence type="ECO:0000256" key="1">
    <source>
        <dbReference type="SAM" id="MobiDB-lite"/>
    </source>
</evidence>
<feature type="compositionally biased region" description="Polar residues" evidence="1">
    <location>
        <begin position="243"/>
        <end position="252"/>
    </location>
</feature>
<evidence type="ECO:0000313" key="3">
    <source>
        <dbReference type="EMBL" id="XBO42055.1"/>
    </source>
</evidence>
<dbReference type="EMBL" id="CP157483">
    <property type="protein sequence ID" value="XBO42055.1"/>
    <property type="molecule type" value="Genomic_DNA"/>
</dbReference>
<protein>
    <recommendedName>
        <fullName evidence="4">DUF5666 domain-containing protein</fullName>
    </recommendedName>
</protein>
<feature type="region of interest" description="Disordered" evidence="1">
    <location>
        <begin position="193"/>
        <end position="252"/>
    </location>
</feature>
<accession>A0AAU7JPA8</accession>
<dbReference type="RefSeq" id="WP_406829459.1">
    <property type="nucleotide sequence ID" value="NZ_CP157483.1"/>
</dbReference>